<dbReference type="SUPFAM" id="SSF55154">
    <property type="entry name" value="CYTH-like phosphatases"/>
    <property type="match status" value="1"/>
</dbReference>
<dbReference type="InterPro" id="IPR008173">
    <property type="entry name" value="Adenylyl_cyclase_CyaB"/>
</dbReference>
<dbReference type="SMART" id="SM01118">
    <property type="entry name" value="CYTH"/>
    <property type="match status" value="1"/>
</dbReference>
<dbReference type="RefSeq" id="WP_092596748.1">
    <property type="nucleotide sequence ID" value="NZ_FNJR01000001.1"/>
</dbReference>
<dbReference type="PANTHER" id="PTHR21028:SF2">
    <property type="entry name" value="CYTH DOMAIN-CONTAINING PROTEIN"/>
    <property type="match status" value="1"/>
</dbReference>
<dbReference type="OrthoDB" id="9781176at2"/>
<dbReference type="STRING" id="405564.SAMN04487905_101401"/>
<dbReference type="PANTHER" id="PTHR21028">
    <property type="entry name" value="SI:CH211-156B7.4"/>
    <property type="match status" value="1"/>
</dbReference>
<dbReference type="NCBIfam" id="TIGR00318">
    <property type="entry name" value="cyaB"/>
    <property type="match status" value="1"/>
</dbReference>
<dbReference type="Proteomes" id="UP000199497">
    <property type="component" value="Unassembled WGS sequence"/>
</dbReference>
<dbReference type="AlphaFoldDB" id="A0A1H0P5M9"/>
<proteinExistence type="predicted"/>
<feature type="domain" description="CYTH" evidence="1">
    <location>
        <begin position="3"/>
        <end position="184"/>
    </location>
</feature>
<dbReference type="InterPro" id="IPR023577">
    <property type="entry name" value="CYTH_domain"/>
</dbReference>
<dbReference type="EMBL" id="FNJR01000001">
    <property type="protein sequence ID" value="SDP00283.1"/>
    <property type="molecule type" value="Genomic_DNA"/>
</dbReference>
<accession>A0A1H0P5M9</accession>
<keyword evidence="3" id="KW-1185">Reference proteome</keyword>
<evidence type="ECO:0000313" key="3">
    <source>
        <dbReference type="Proteomes" id="UP000199497"/>
    </source>
</evidence>
<reference evidence="3" key="1">
    <citation type="submission" date="2016-10" db="EMBL/GenBank/DDBJ databases">
        <authorList>
            <person name="Varghese N."/>
            <person name="Submissions S."/>
        </authorList>
    </citation>
    <scope>NUCLEOTIDE SEQUENCE [LARGE SCALE GENOMIC DNA]</scope>
    <source>
        <strain evidence="3">DSM 46732</strain>
    </source>
</reference>
<protein>
    <submittedName>
        <fullName evidence="2">Adenylate cyclase, class 2</fullName>
    </submittedName>
</protein>
<organism evidence="2 3">
    <name type="scientific">Actinopolyspora xinjiangensis</name>
    <dbReference type="NCBI Taxonomy" id="405564"/>
    <lineage>
        <taxon>Bacteria</taxon>
        <taxon>Bacillati</taxon>
        <taxon>Actinomycetota</taxon>
        <taxon>Actinomycetes</taxon>
        <taxon>Actinopolysporales</taxon>
        <taxon>Actinopolysporaceae</taxon>
        <taxon>Actinopolyspora</taxon>
    </lineage>
</organism>
<evidence type="ECO:0000313" key="2">
    <source>
        <dbReference type="EMBL" id="SDP00283.1"/>
    </source>
</evidence>
<name>A0A1H0P5M9_9ACTN</name>
<dbReference type="CDD" id="cd07890">
    <property type="entry name" value="CYTH-like_AC_IV-like"/>
    <property type="match status" value="1"/>
</dbReference>
<dbReference type="PROSITE" id="PS51707">
    <property type="entry name" value="CYTH"/>
    <property type="match status" value="1"/>
</dbReference>
<dbReference type="InterPro" id="IPR033469">
    <property type="entry name" value="CYTH-like_dom_sf"/>
</dbReference>
<sequence length="189" mass="21114">MSPVEVERKRELSEASSLRERLVELGYRREGTFVETDTYYSPQHVDYLETIECLRVRQRDGFAEITYKPASDAETHSVTDVISKVETNVRLAGPEQAEAANRLLSCVGMSTLACVKKERVLYRHPEREDVAVAIDSVDSVGSFVETEVTRTDDSGAEILEEIETALGVTGNRVVTEPYRDLVRTASVPT</sequence>
<gene>
    <name evidence="2" type="ORF">SAMN04487905_101401</name>
</gene>
<evidence type="ECO:0000259" key="1">
    <source>
        <dbReference type="PROSITE" id="PS51707"/>
    </source>
</evidence>
<dbReference type="Pfam" id="PF01928">
    <property type="entry name" value="CYTH"/>
    <property type="match status" value="1"/>
</dbReference>
<dbReference type="Gene3D" id="2.40.320.10">
    <property type="entry name" value="Hypothetical Protein Pfu-838710-001"/>
    <property type="match status" value="1"/>
</dbReference>